<comment type="caution">
    <text evidence="4">The sequence shown here is derived from an EMBL/GenBank/DDBJ whole genome shotgun (WGS) entry which is preliminary data.</text>
</comment>
<evidence type="ECO:0000256" key="1">
    <source>
        <dbReference type="PIRSR" id="PIRSR601310-1"/>
    </source>
</evidence>
<feature type="active site" description="Tele-AMP-histidine intermediate" evidence="1">
    <location>
        <position position="103"/>
    </location>
</feature>
<dbReference type="PROSITE" id="PS51084">
    <property type="entry name" value="HIT_2"/>
    <property type="match status" value="1"/>
</dbReference>
<feature type="short sequence motif" description="Histidine triad motif" evidence="2 3">
    <location>
        <begin position="101"/>
        <end position="105"/>
    </location>
</feature>
<dbReference type="CDD" id="cd01277">
    <property type="entry name" value="HINT_subgroup"/>
    <property type="match status" value="1"/>
</dbReference>
<reference evidence="4 5" key="1">
    <citation type="submission" date="2018-05" db="EMBL/GenBank/DDBJ databases">
        <title>Genomic Encyclopedia of Type Strains, Phase IV (KMG-IV): sequencing the most valuable type-strain genomes for metagenomic binning, comparative biology and taxonomic classification.</title>
        <authorList>
            <person name="Goeker M."/>
        </authorList>
    </citation>
    <scope>NUCLEOTIDE SEQUENCE [LARGE SCALE GENOMIC DNA]</scope>
    <source>
        <strain evidence="4 5">DSM 6462</strain>
    </source>
</reference>
<proteinExistence type="predicted"/>
<dbReference type="AlphaFoldDB" id="A0A2V3U7U1"/>
<evidence type="ECO:0000256" key="2">
    <source>
        <dbReference type="PIRSR" id="PIRSR601310-3"/>
    </source>
</evidence>
<name>A0A2V3U7U1_9HYPH</name>
<dbReference type="PRINTS" id="PR00332">
    <property type="entry name" value="HISTRIAD"/>
</dbReference>
<evidence type="ECO:0000313" key="4">
    <source>
        <dbReference type="EMBL" id="PXW58172.1"/>
    </source>
</evidence>
<dbReference type="GO" id="GO:0009117">
    <property type="term" value="P:nucleotide metabolic process"/>
    <property type="evidence" value="ECO:0007669"/>
    <property type="project" value="TreeGrafter"/>
</dbReference>
<protein>
    <submittedName>
        <fullName evidence="4">Histidine triad (HIT) family protein</fullName>
    </submittedName>
</protein>
<dbReference type="Pfam" id="PF01230">
    <property type="entry name" value="HIT"/>
    <property type="match status" value="1"/>
</dbReference>
<dbReference type="GO" id="GO:0003824">
    <property type="term" value="F:catalytic activity"/>
    <property type="evidence" value="ECO:0007669"/>
    <property type="project" value="InterPro"/>
</dbReference>
<sequence>MTAYDPNNIFAKIIRGVLPCERVYEDQHTLAFMDIMPQGDGHLLVVPKSPARNMLDVDPAVLGPLMTTVQKLAKAVKSAFDADGVTVMQFNESAAGQTVFHIHVHVIPRWEGIALLGHSGAMADPELLKSQAEKIRKAIGFNGWTG</sequence>
<dbReference type="Proteomes" id="UP000248021">
    <property type="component" value="Unassembled WGS sequence"/>
</dbReference>
<dbReference type="InterPro" id="IPR036265">
    <property type="entry name" value="HIT-like_sf"/>
</dbReference>
<dbReference type="PANTHER" id="PTHR46648:SF1">
    <property type="entry name" value="ADENOSINE 5'-MONOPHOSPHORAMIDASE HNT1"/>
    <property type="match status" value="1"/>
</dbReference>
<dbReference type="SUPFAM" id="SSF54197">
    <property type="entry name" value="HIT-like"/>
    <property type="match status" value="1"/>
</dbReference>
<gene>
    <name evidence="4" type="ORF">C7450_106348</name>
</gene>
<accession>A0A2V3U7U1</accession>
<organism evidence="4 5">
    <name type="scientific">Chelatococcus asaccharovorans</name>
    <dbReference type="NCBI Taxonomy" id="28210"/>
    <lineage>
        <taxon>Bacteria</taxon>
        <taxon>Pseudomonadati</taxon>
        <taxon>Pseudomonadota</taxon>
        <taxon>Alphaproteobacteria</taxon>
        <taxon>Hyphomicrobiales</taxon>
        <taxon>Chelatococcaceae</taxon>
        <taxon>Chelatococcus</taxon>
    </lineage>
</organism>
<dbReference type="InterPro" id="IPR011146">
    <property type="entry name" value="HIT-like"/>
</dbReference>
<dbReference type="InterPro" id="IPR001310">
    <property type="entry name" value="Histidine_triad_HIT"/>
</dbReference>
<dbReference type="PANTHER" id="PTHR46648">
    <property type="entry name" value="HIT FAMILY PROTEIN 1"/>
    <property type="match status" value="1"/>
</dbReference>
<evidence type="ECO:0000313" key="5">
    <source>
        <dbReference type="Proteomes" id="UP000248021"/>
    </source>
</evidence>
<keyword evidence="5" id="KW-1185">Reference proteome</keyword>
<dbReference type="Gene3D" id="3.30.428.10">
    <property type="entry name" value="HIT-like"/>
    <property type="match status" value="1"/>
</dbReference>
<dbReference type="EMBL" id="QJJK01000006">
    <property type="protein sequence ID" value="PXW58172.1"/>
    <property type="molecule type" value="Genomic_DNA"/>
</dbReference>
<dbReference type="RefSeq" id="WP_170147272.1">
    <property type="nucleotide sequence ID" value="NZ_CAKNFM010000006.1"/>
</dbReference>
<dbReference type="InterPro" id="IPR039384">
    <property type="entry name" value="HINT"/>
</dbReference>
<evidence type="ECO:0000256" key="3">
    <source>
        <dbReference type="PROSITE-ProRule" id="PRU00464"/>
    </source>
</evidence>